<comment type="similarity">
    <text evidence="2">Belongs to the NPC2 family.</text>
</comment>
<dbReference type="AlphaFoldDB" id="A0A0L7L650"/>
<evidence type="ECO:0000313" key="6">
    <source>
        <dbReference type="EMBL" id="KOB70754.1"/>
    </source>
</evidence>
<dbReference type="SUPFAM" id="SSF81296">
    <property type="entry name" value="E set domains"/>
    <property type="match status" value="1"/>
</dbReference>
<dbReference type="InterPro" id="IPR003172">
    <property type="entry name" value="ML_dom"/>
</dbReference>
<protein>
    <submittedName>
        <fullName evidence="6">Niemann-Pick type C2 protein Npc2-t01</fullName>
    </submittedName>
</protein>
<dbReference type="InterPro" id="IPR014756">
    <property type="entry name" value="Ig_E-set"/>
</dbReference>
<name>A0A0L7L650_OPEBR</name>
<evidence type="ECO:0000256" key="4">
    <source>
        <dbReference type="SAM" id="SignalP"/>
    </source>
</evidence>
<keyword evidence="7" id="KW-1185">Reference proteome</keyword>
<comment type="caution">
    <text evidence="6">The sequence shown here is derived from an EMBL/GenBank/DDBJ whole genome shotgun (WGS) entry which is preliminary data.</text>
</comment>
<sequence>MFRFVVFCSLLSVVFADIVSQCRNNAGSLPISTEVVGCSSSPCRLPQLEDAVINIKFKAPRDSTSLRTLATAYLGFIPIPYDLGANSNACNGLGNAQCPVNVDQELDYALRMYIEPFFPVGTTTTVEFRVVDDTNAAAFCVRMPIVIAAPRN</sequence>
<proteinExistence type="inferred from homology"/>
<accession>A0A0L7L650</accession>
<feature type="domain" description="MD-2-related lipid-recognition" evidence="5">
    <location>
        <begin position="19"/>
        <end position="145"/>
    </location>
</feature>
<feature type="chain" id="PRO_5005573048" evidence="4">
    <location>
        <begin position="17"/>
        <end position="152"/>
    </location>
</feature>
<evidence type="ECO:0000259" key="5">
    <source>
        <dbReference type="SMART" id="SM00737"/>
    </source>
</evidence>
<keyword evidence="3" id="KW-0964">Secreted</keyword>
<dbReference type="GO" id="GO:0005576">
    <property type="term" value="C:extracellular region"/>
    <property type="evidence" value="ECO:0007669"/>
    <property type="project" value="UniProtKB-SubCell"/>
</dbReference>
<dbReference type="FunFam" id="2.60.40.770:FF:000001">
    <property type="entry name" value="NPC intracellular cholesterol transporter 2"/>
    <property type="match status" value="1"/>
</dbReference>
<dbReference type="SMART" id="SM00737">
    <property type="entry name" value="ML"/>
    <property type="match status" value="1"/>
</dbReference>
<dbReference type="Gene3D" id="2.60.40.770">
    <property type="match status" value="1"/>
</dbReference>
<evidence type="ECO:0000256" key="3">
    <source>
        <dbReference type="ARBA" id="ARBA00022525"/>
    </source>
</evidence>
<comment type="subcellular location">
    <subcellularLocation>
        <location evidence="1">Secreted</location>
    </subcellularLocation>
</comment>
<reference evidence="6 7" key="1">
    <citation type="journal article" date="2015" name="Genome Biol. Evol.">
        <title>The genome of winter moth (Operophtera brumata) provides a genomic perspective on sexual dimorphism and phenology.</title>
        <authorList>
            <person name="Derks M.F."/>
            <person name="Smit S."/>
            <person name="Salis L."/>
            <person name="Schijlen E."/>
            <person name="Bossers A."/>
            <person name="Mateman C."/>
            <person name="Pijl A.S."/>
            <person name="de Ridder D."/>
            <person name="Groenen M.A."/>
            <person name="Visser M.E."/>
            <person name="Megens H.J."/>
        </authorList>
    </citation>
    <scope>NUCLEOTIDE SEQUENCE [LARGE SCALE GENOMIC DNA]</scope>
    <source>
        <strain evidence="6">WM2013NL</strain>
        <tissue evidence="6">Head and thorax</tissue>
    </source>
</reference>
<evidence type="ECO:0000313" key="7">
    <source>
        <dbReference type="Proteomes" id="UP000037510"/>
    </source>
</evidence>
<gene>
    <name evidence="6" type="ORF">OBRU01_15017</name>
</gene>
<dbReference type="EMBL" id="JTDY01002775">
    <property type="protein sequence ID" value="KOB70754.1"/>
    <property type="molecule type" value="Genomic_DNA"/>
</dbReference>
<evidence type="ECO:0000256" key="2">
    <source>
        <dbReference type="ARBA" id="ARBA00006370"/>
    </source>
</evidence>
<feature type="signal peptide" evidence="4">
    <location>
        <begin position="1"/>
        <end position="16"/>
    </location>
</feature>
<dbReference type="Proteomes" id="UP000037510">
    <property type="component" value="Unassembled WGS sequence"/>
</dbReference>
<dbReference type="STRING" id="104452.A0A0L7L650"/>
<organism evidence="6 7">
    <name type="scientific">Operophtera brumata</name>
    <name type="common">Winter moth</name>
    <name type="synonym">Phalaena brumata</name>
    <dbReference type="NCBI Taxonomy" id="104452"/>
    <lineage>
        <taxon>Eukaryota</taxon>
        <taxon>Metazoa</taxon>
        <taxon>Ecdysozoa</taxon>
        <taxon>Arthropoda</taxon>
        <taxon>Hexapoda</taxon>
        <taxon>Insecta</taxon>
        <taxon>Pterygota</taxon>
        <taxon>Neoptera</taxon>
        <taxon>Endopterygota</taxon>
        <taxon>Lepidoptera</taxon>
        <taxon>Glossata</taxon>
        <taxon>Ditrysia</taxon>
        <taxon>Geometroidea</taxon>
        <taxon>Geometridae</taxon>
        <taxon>Larentiinae</taxon>
        <taxon>Operophtera</taxon>
    </lineage>
</organism>
<dbReference type="Pfam" id="PF02221">
    <property type="entry name" value="E1_DerP2_DerF2"/>
    <property type="match status" value="1"/>
</dbReference>
<evidence type="ECO:0000256" key="1">
    <source>
        <dbReference type="ARBA" id="ARBA00004613"/>
    </source>
</evidence>
<keyword evidence="4" id="KW-0732">Signal</keyword>